<evidence type="ECO:0000313" key="3">
    <source>
        <dbReference type="EMBL" id="PIV38539.1"/>
    </source>
</evidence>
<sequence length="132" mass="15488">ARGAKSNPSEKVTIAVERPAFLRIGSWAVGFLSVVIPLIALVLLLVYLAWHWWHKFAIMRKRVKKEIREVDQALHKAFDVLKEAIREQIKMLEKTRNKRELTEEEEKIIKQLKRDLDDAEKFVGKEIEDVEK</sequence>
<evidence type="ECO:0000313" key="4">
    <source>
        <dbReference type="Proteomes" id="UP000229247"/>
    </source>
</evidence>
<feature type="coiled-coil region" evidence="1">
    <location>
        <begin position="85"/>
        <end position="122"/>
    </location>
</feature>
<dbReference type="AlphaFoldDB" id="A0A2M7D678"/>
<feature type="non-terminal residue" evidence="3">
    <location>
        <position position="1"/>
    </location>
</feature>
<feature type="transmembrane region" description="Helical" evidence="2">
    <location>
        <begin position="27"/>
        <end position="53"/>
    </location>
</feature>
<keyword evidence="2" id="KW-0812">Transmembrane</keyword>
<keyword evidence="1" id="KW-0175">Coiled coil</keyword>
<protein>
    <submittedName>
        <fullName evidence="3">Uncharacterized protein</fullName>
    </submittedName>
</protein>
<proteinExistence type="predicted"/>
<keyword evidence="2" id="KW-0472">Membrane</keyword>
<feature type="non-terminal residue" evidence="3">
    <location>
        <position position="132"/>
    </location>
</feature>
<gene>
    <name evidence="3" type="ORF">COS30_01550</name>
</gene>
<accession>A0A2M7D678</accession>
<evidence type="ECO:0000256" key="1">
    <source>
        <dbReference type="SAM" id="Coils"/>
    </source>
</evidence>
<reference evidence="4" key="1">
    <citation type="submission" date="2017-09" db="EMBL/GenBank/DDBJ databases">
        <title>Depth-based differentiation of microbial function through sediment-hosted aquifers and enrichment of novel symbionts in the deep terrestrial subsurface.</title>
        <authorList>
            <person name="Probst A.J."/>
            <person name="Ladd B."/>
            <person name="Jarett J.K."/>
            <person name="Geller-Mcgrath D.E."/>
            <person name="Sieber C.M.K."/>
            <person name="Emerson J.B."/>
            <person name="Anantharaman K."/>
            <person name="Thomas B.C."/>
            <person name="Malmstrom R."/>
            <person name="Stieglmeier M."/>
            <person name="Klingl A."/>
            <person name="Woyke T."/>
            <person name="Ryan C.M."/>
            <person name="Banfield J.F."/>
        </authorList>
    </citation>
    <scope>NUCLEOTIDE SEQUENCE [LARGE SCALE GENOMIC DNA]</scope>
</reference>
<name>A0A2M7D678_9BACT</name>
<organism evidence="3 4">
    <name type="scientific">Candidatus Portnoybacteria bacterium CG02_land_8_20_14_3_00_45_8</name>
    <dbReference type="NCBI Taxonomy" id="1974807"/>
    <lineage>
        <taxon>Bacteria</taxon>
        <taxon>Candidatus Portnoyibacteriota</taxon>
    </lineage>
</organism>
<keyword evidence="2" id="KW-1133">Transmembrane helix</keyword>
<dbReference type="EMBL" id="PEUE01000036">
    <property type="protein sequence ID" value="PIV38539.1"/>
    <property type="molecule type" value="Genomic_DNA"/>
</dbReference>
<comment type="caution">
    <text evidence="3">The sequence shown here is derived from an EMBL/GenBank/DDBJ whole genome shotgun (WGS) entry which is preliminary data.</text>
</comment>
<evidence type="ECO:0000256" key="2">
    <source>
        <dbReference type="SAM" id="Phobius"/>
    </source>
</evidence>
<dbReference type="Proteomes" id="UP000229247">
    <property type="component" value="Unassembled WGS sequence"/>
</dbReference>